<keyword evidence="2" id="KW-0175">Coiled coil</keyword>
<evidence type="ECO:0000313" key="7">
    <source>
        <dbReference type="Proteomes" id="UP000183947"/>
    </source>
</evidence>
<dbReference type="Gene3D" id="2.40.420.20">
    <property type="match status" value="1"/>
</dbReference>
<evidence type="ECO:0000313" key="6">
    <source>
        <dbReference type="EMBL" id="SHL33792.1"/>
    </source>
</evidence>
<feature type="chain" id="PRO_5009923410" evidence="3">
    <location>
        <begin position="36"/>
        <end position="389"/>
    </location>
</feature>
<protein>
    <submittedName>
        <fullName evidence="6">RND family efflux transporter, MFP subunit</fullName>
    </submittedName>
</protein>
<evidence type="ECO:0000256" key="2">
    <source>
        <dbReference type="SAM" id="Coils"/>
    </source>
</evidence>
<dbReference type="PANTHER" id="PTHR30469">
    <property type="entry name" value="MULTIDRUG RESISTANCE PROTEIN MDTA"/>
    <property type="match status" value="1"/>
</dbReference>
<dbReference type="InterPro" id="IPR006143">
    <property type="entry name" value="RND_pump_MFP"/>
</dbReference>
<evidence type="ECO:0000256" key="1">
    <source>
        <dbReference type="ARBA" id="ARBA00009477"/>
    </source>
</evidence>
<feature type="coiled-coil region" evidence="2">
    <location>
        <begin position="155"/>
        <end position="182"/>
    </location>
</feature>
<dbReference type="Gene3D" id="2.40.50.100">
    <property type="match status" value="1"/>
</dbReference>
<evidence type="ECO:0000259" key="4">
    <source>
        <dbReference type="Pfam" id="PF25954"/>
    </source>
</evidence>
<dbReference type="Proteomes" id="UP000183947">
    <property type="component" value="Unassembled WGS sequence"/>
</dbReference>
<dbReference type="PROSITE" id="PS51257">
    <property type="entry name" value="PROKAR_LIPOPROTEIN"/>
    <property type="match status" value="1"/>
</dbReference>
<dbReference type="GO" id="GO:1990281">
    <property type="term" value="C:efflux pump complex"/>
    <property type="evidence" value="ECO:0007669"/>
    <property type="project" value="TreeGrafter"/>
</dbReference>
<feature type="domain" description="CusB-like beta-barrel" evidence="4">
    <location>
        <begin position="229"/>
        <end position="301"/>
    </location>
</feature>
<feature type="signal peptide" evidence="3">
    <location>
        <begin position="1"/>
        <end position="35"/>
    </location>
</feature>
<gene>
    <name evidence="6" type="ORF">SAMN02746009_02571</name>
</gene>
<feature type="domain" description="CzcB-like barrel-sandwich hybrid" evidence="5">
    <location>
        <begin position="77"/>
        <end position="207"/>
    </location>
</feature>
<dbReference type="Gene3D" id="2.40.30.170">
    <property type="match status" value="1"/>
</dbReference>
<sequence length="389" mass="41252">MNAFLKLIARSPRYTSLLAAALLLSGVLGSCSSGASEPAAEKPTPAAPATVTTFRLTNAPAVRRLRLPAELKPYEQVDLFPRVGAFVQRVLVDRGSRVTKGQTLAVLEAPELAAQLSRARSRWQAAQAKLSGTRASYERLLRTSQEPGTISPNDLERARAEMQADQANVQAAQSELQASRELSNYLVVRAPFSGTITARNVSAGALVGPGGGQPSAPMFSLENSRTLRLEVAVPEAAAGQWLQPGAAVPFTVPAFPGQTFTGVFRRNASRLSQTVRSELVEMDVPNPDGRLKAGMYAQVLVALPTDAKAVAVPTSAVFATPDAPKQAQVVRVRQDRAQWVPVRKGQLLSRDTVVVFGPLAPGDELVREAAEQVADGQPVTVAKGKPAGV</sequence>
<dbReference type="EMBL" id="FRAS01000013">
    <property type="protein sequence ID" value="SHL33792.1"/>
    <property type="molecule type" value="Genomic_DNA"/>
</dbReference>
<dbReference type="Pfam" id="PF25973">
    <property type="entry name" value="BSH_CzcB"/>
    <property type="match status" value="1"/>
</dbReference>
<dbReference type="NCBIfam" id="TIGR01730">
    <property type="entry name" value="RND_mfp"/>
    <property type="match status" value="1"/>
</dbReference>
<dbReference type="PANTHER" id="PTHR30469:SF37">
    <property type="entry name" value="RAGD PROTEIN"/>
    <property type="match status" value="1"/>
</dbReference>
<keyword evidence="3" id="KW-0732">Signal</keyword>
<proteinExistence type="inferred from homology"/>
<evidence type="ECO:0000259" key="5">
    <source>
        <dbReference type="Pfam" id="PF25973"/>
    </source>
</evidence>
<dbReference type="OrthoDB" id="9806939at2"/>
<accession>A0A1M6ZTJ2</accession>
<dbReference type="InterPro" id="IPR058792">
    <property type="entry name" value="Beta-barrel_RND_2"/>
</dbReference>
<dbReference type="STRING" id="1121959.SAMN02746009_02571"/>
<dbReference type="GO" id="GO:0015562">
    <property type="term" value="F:efflux transmembrane transporter activity"/>
    <property type="evidence" value="ECO:0007669"/>
    <property type="project" value="TreeGrafter"/>
</dbReference>
<dbReference type="Gene3D" id="1.10.287.470">
    <property type="entry name" value="Helix hairpin bin"/>
    <property type="match status" value="1"/>
</dbReference>
<dbReference type="Pfam" id="PF25954">
    <property type="entry name" value="Beta-barrel_RND_2"/>
    <property type="match status" value="1"/>
</dbReference>
<reference evidence="7" key="1">
    <citation type="submission" date="2016-11" db="EMBL/GenBank/DDBJ databases">
        <authorList>
            <person name="Varghese N."/>
            <person name="Submissions S."/>
        </authorList>
    </citation>
    <scope>NUCLEOTIDE SEQUENCE [LARGE SCALE GENOMIC DNA]</scope>
    <source>
        <strain evidence="7">DSM 18569</strain>
    </source>
</reference>
<organism evidence="6 7">
    <name type="scientific">Hymenobacter psychrotolerans DSM 18569</name>
    <dbReference type="NCBI Taxonomy" id="1121959"/>
    <lineage>
        <taxon>Bacteria</taxon>
        <taxon>Pseudomonadati</taxon>
        <taxon>Bacteroidota</taxon>
        <taxon>Cytophagia</taxon>
        <taxon>Cytophagales</taxon>
        <taxon>Hymenobacteraceae</taxon>
        <taxon>Hymenobacter</taxon>
    </lineage>
</organism>
<dbReference type="RefSeq" id="WP_084549018.1">
    <property type="nucleotide sequence ID" value="NZ_FRAS01000013.1"/>
</dbReference>
<keyword evidence="7" id="KW-1185">Reference proteome</keyword>
<evidence type="ECO:0000256" key="3">
    <source>
        <dbReference type="SAM" id="SignalP"/>
    </source>
</evidence>
<name>A0A1M6ZTJ2_9BACT</name>
<dbReference type="SUPFAM" id="SSF111369">
    <property type="entry name" value="HlyD-like secretion proteins"/>
    <property type="match status" value="1"/>
</dbReference>
<comment type="similarity">
    <text evidence="1">Belongs to the membrane fusion protein (MFP) (TC 8.A.1) family.</text>
</comment>
<dbReference type="InterPro" id="IPR058647">
    <property type="entry name" value="BSH_CzcB-like"/>
</dbReference>
<dbReference type="AlphaFoldDB" id="A0A1M6ZTJ2"/>